<evidence type="ECO:0000313" key="11">
    <source>
        <dbReference type="EMBL" id="KAL3271204.1"/>
    </source>
</evidence>
<dbReference type="GO" id="GO:0008270">
    <property type="term" value="F:zinc ion binding"/>
    <property type="evidence" value="ECO:0007669"/>
    <property type="project" value="UniProtKB-KW"/>
</dbReference>
<organism evidence="11 12">
    <name type="scientific">Cryptolaemus montrouzieri</name>
    <dbReference type="NCBI Taxonomy" id="559131"/>
    <lineage>
        <taxon>Eukaryota</taxon>
        <taxon>Metazoa</taxon>
        <taxon>Ecdysozoa</taxon>
        <taxon>Arthropoda</taxon>
        <taxon>Hexapoda</taxon>
        <taxon>Insecta</taxon>
        <taxon>Pterygota</taxon>
        <taxon>Neoptera</taxon>
        <taxon>Endopterygota</taxon>
        <taxon>Coleoptera</taxon>
        <taxon>Polyphaga</taxon>
        <taxon>Cucujiformia</taxon>
        <taxon>Coccinelloidea</taxon>
        <taxon>Coccinellidae</taxon>
        <taxon>Scymninae</taxon>
        <taxon>Scymnini</taxon>
        <taxon>Cryptolaemus</taxon>
    </lineage>
</organism>
<dbReference type="PANTHER" id="PTHR24392:SF56">
    <property type="entry name" value="ZINC FINGER PROTEIN 510"/>
    <property type="match status" value="1"/>
</dbReference>
<gene>
    <name evidence="11" type="ORF">HHI36_021700</name>
</gene>
<dbReference type="Gene3D" id="3.30.160.60">
    <property type="entry name" value="Classic Zinc Finger"/>
    <property type="match status" value="1"/>
</dbReference>
<feature type="compositionally biased region" description="Polar residues" evidence="9">
    <location>
        <begin position="1"/>
        <end position="10"/>
    </location>
</feature>
<keyword evidence="3" id="KW-0677">Repeat</keyword>
<keyword evidence="4 8" id="KW-0863">Zinc-finger</keyword>
<evidence type="ECO:0000256" key="4">
    <source>
        <dbReference type="ARBA" id="ARBA00022771"/>
    </source>
</evidence>
<name>A0ABD2MYX4_9CUCU</name>
<accession>A0ABD2MYX4</accession>
<keyword evidence="12" id="KW-1185">Reference proteome</keyword>
<keyword evidence="7" id="KW-0539">Nucleus</keyword>
<dbReference type="GO" id="GO:0005634">
    <property type="term" value="C:nucleus"/>
    <property type="evidence" value="ECO:0007669"/>
    <property type="project" value="UniProtKB-SubCell"/>
</dbReference>
<evidence type="ECO:0000256" key="3">
    <source>
        <dbReference type="ARBA" id="ARBA00022737"/>
    </source>
</evidence>
<dbReference type="InterPro" id="IPR036236">
    <property type="entry name" value="Znf_C2H2_sf"/>
</dbReference>
<dbReference type="InterPro" id="IPR013087">
    <property type="entry name" value="Znf_C2H2_type"/>
</dbReference>
<dbReference type="SUPFAM" id="SSF57667">
    <property type="entry name" value="beta-beta-alpha zinc fingers"/>
    <property type="match status" value="1"/>
</dbReference>
<dbReference type="EMBL" id="JABFTP020000042">
    <property type="protein sequence ID" value="KAL3271204.1"/>
    <property type="molecule type" value="Genomic_DNA"/>
</dbReference>
<dbReference type="GO" id="GO:0003677">
    <property type="term" value="F:DNA binding"/>
    <property type="evidence" value="ECO:0007669"/>
    <property type="project" value="UniProtKB-KW"/>
</dbReference>
<evidence type="ECO:0000256" key="5">
    <source>
        <dbReference type="ARBA" id="ARBA00022833"/>
    </source>
</evidence>
<comment type="caution">
    <text evidence="11">The sequence shown here is derived from an EMBL/GenBank/DDBJ whole genome shotgun (WGS) entry which is preliminary data.</text>
</comment>
<dbReference type="PROSITE" id="PS50157">
    <property type="entry name" value="ZINC_FINGER_C2H2_2"/>
    <property type="match status" value="1"/>
</dbReference>
<proteinExistence type="predicted"/>
<sequence>MPPKKSNLNNARSREARRKRVERAHQLVDRKNSELVDNIWNFRASKQKFCGEKSLYNIDFVKIEPEQPEEFFSKESETSTNEFVVGEKKIRNQEDFIKHESGEDLDIDNENEAVVPKIKTELIVQDDGNRSVIPEIKVELAEYDSKSLVQEFITENGNNWHEEPMYECCEDLKVENDENEAVTYKIKEEVCEEDSKPVVDELLDDDDDKIWYEESILEDSVKRKEIEEDFYSTLIETSGADSSTHSVLKKHKCDRCDYSSPRRDKLIAHVNSVHLNIRNHKCSQCDYQASQKYYLTKHIRSIHLGIKDHKCCYCDYQTNEKVILKII</sequence>
<feature type="region of interest" description="Disordered" evidence="9">
    <location>
        <begin position="1"/>
        <end position="22"/>
    </location>
</feature>
<keyword evidence="6" id="KW-0238">DNA-binding</keyword>
<keyword evidence="5" id="KW-0862">Zinc</keyword>
<evidence type="ECO:0000256" key="9">
    <source>
        <dbReference type="SAM" id="MobiDB-lite"/>
    </source>
</evidence>
<dbReference type="Proteomes" id="UP001516400">
    <property type="component" value="Unassembled WGS sequence"/>
</dbReference>
<comment type="subcellular location">
    <subcellularLocation>
        <location evidence="1">Nucleus</location>
    </subcellularLocation>
</comment>
<dbReference type="PANTHER" id="PTHR24392">
    <property type="entry name" value="ZINC FINGER PROTEIN"/>
    <property type="match status" value="1"/>
</dbReference>
<evidence type="ECO:0000256" key="2">
    <source>
        <dbReference type="ARBA" id="ARBA00022723"/>
    </source>
</evidence>
<reference evidence="11 12" key="1">
    <citation type="journal article" date="2021" name="BMC Biol.">
        <title>Horizontally acquired antibacterial genes associated with adaptive radiation of ladybird beetles.</title>
        <authorList>
            <person name="Li H.S."/>
            <person name="Tang X.F."/>
            <person name="Huang Y.H."/>
            <person name="Xu Z.Y."/>
            <person name="Chen M.L."/>
            <person name="Du X.Y."/>
            <person name="Qiu B.Y."/>
            <person name="Chen P.T."/>
            <person name="Zhang W."/>
            <person name="Slipinski A."/>
            <person name="Escalona H.E."/>
            <person name="Waterhouse R.M."/>
            <person name="Zwick A."/>
            <person name="Pang H."/>
        </authorList>
    </citation>
    <scope>NUCLEOTIDE SEQUENCE [LARGE SCALE GENOMIC DNA]</scope>
    <source>
        <strain evidence="11">SYSU2018</strain>
    </source>
</reference>
<evidence type="ECO:0000256" key="6">
    <source>
        <dbReference type="ARBA" id="ARBA00023125"/>
    </source>
</evidence>
<evidence type="ECO:0000259" key="10">
    <source>
        <dbReference type="PROSITE" id="PS50157"/>
    </source>
</evidence>
<evidence type="ECO:0000256" key="8">
    <source>
        <dbReference type="PROSITE-ProRule" id="PRU00042"/>
    </source>
</evidence>
<evidence type="ECO:0000256" key="7">
    <source>
        <dbReference type="ARBA" id="ARBA00023242"/>
    </source>
</evidence>
<protein>
    <recommendedName>
        <fullName evidence="10">C2H2-type domain-containing protein</fullName>
    </recommendedName>
</protein>
<dbReference type="AlphaFoldDB" id="A0ABD2MYX4"/>
<evidence type="ECO:0000313" key="12">
    <source>
        <dbReference type="Proteomes" id="UP001516400"/>
    </source>
</evidence>
<feature type="domain" description="C2H2-type" evidence="10">
    <location>
        <begin position="280"/>
        <end position="308"/>
    </location>
</feature>
<evidence type="ECO:0000256" key="1">
    <source>
        <dbReference type="ARBA" id="ARBA00004123"/>
    </source>
</evidence>
<keyword evidence="2" id="KW-0479">Metal-binding</keyword>
<dbReference type="SMART" id="SM00355">
    <property type="entry name" value="ZnF_C2H2"/>
    <property type="match status" value="2"/>
</dbReference>